<name>E3NJI9_CAERE</name>
<dbReference type="STRING" id="31234.E3NJI9"/>
<keyword evidence="2" id="KW-1185">Reference proteome</keyword>
<dbReference type="EMBL" id="DS268743">
    <property type="protein sequence ID" value="EFP00874.1"/>
    <property type="molecule type" value="Genomic_DNA"/>
</dbReference>
<dbReference type="AlphaFoldDB" id="E3NJI9"/>
<accession>E3NJI9</accession>
<protein>
    <submittedName>
        <fullName evidence="1">Uncharacterized protein</fullName>
    </submittedName>
</protein>
<proteinExistence type="predicted"/>
<dbReference type="HOGENOM" id="CLU_827016_0_0_1"/>
<dbReference type="OrthoDB" id="6411872at2759"/>
<reference evidence="1" key="1">
    <citation type="submission" date="2007-07" db="EMBL/GenBank/DDBJ databases">
        <title>PCAP assembly of the Caenorhabditis remanei genome.</title>
        <authorList>
            <consortium name="The Caenorhabditis remanei Sequencing Consortium"/>
            <person name="Wilson R.K."/>
        </authorList>
    </citation>
    <scope>NUCLEOTIDE SEQUENCE [LARGE SCALE GENOMIC DNA]</scope>
    <source>
        <strain evidence="1">PB4641</strain>
    </source>
</reference>
<gene>
    <name evidence="1" type="ORF">CRE_08614</name>
</gene>
<sequence length="384" mass="43802">MFLLFVPVLVSGVSILTKTDPAIQYNQLNMPLETNLYTNLQGFNGEGEPEMKTFFKFDDSIVDEDTRVYVANRECVFDIIAPGDMLMQCRGRLHRIRDQSVQVLDSFSEHFTFDHVLKHVYVYRHGKILRLQPQLANKTVAVWCANNVRDFNVVSGLLTVLFNNGTIAHNNTVLAHVDPAAYTRLPIFAAPPPTHVASENSINSLNIDTTFEVPIDNIFWFYGVDTPGIPRHLPKLRAIEGMPDVELLKKHKHQHNVLVCDDLMNFFARDKKSLHLLNDIFCLYAHHLNCAVFNLVQSAFALPPITRNNSTYIILMRNLSDTAQVKNILVQQFGQKWRGAYEAYQDIMSRPYEAVLLNNDPMAHPSMRILSNFLEPYPVAHVPI</sequence>
<dbReference type="InParanoid" id="E3NJI9"/>
<dbReference type="Proteomes" id="UP000008281">
    <property type="component" value="Unassembled WGS sequence"/>
</dbReference>
<evidence type="ECO:0000313" key="2">
    <source>
        <dbReference type="Proteomes" id="UP000008281"/>
    </source>
</evidence>
<organism evidence="2">
    <name type="scientific">Caenorhabditis remanei</name>
    <name type="common">Caenorhabditis vulgaris</name>
    <dbReference type="NCBI Taxonomy" id="31234"/>
    <lineage>
        <taxon>Eukaryota</taxon>
        <taxon>Metazoa</taxon>
        <taxon>Ecdysozoa</taxon>
        <taxon>Nematoda</taxon>
        <taxon>Chromadorea</taxon>
        <taxon>Rhabditida</taxon>
        <taxon>Rhabditina</taxon>
        <taxon>Rhabditomorpha</taxon>
        <taxon>Rhabditoidea</taxon>
        <taxon>Rhabditidae</taxon>
        <taxon>Peloderinae</taxon>
        <taxon>Caenorhabditis</taxon>
    </lineage>
</organism>
<evidence type="ECO:0000313" key="1">
    <source>
        <dbReference type="EMBL" id="EFP00874.1"/>
    </source>
</evidence>
<dbReference type="eggNOG" id="KOG0017">
    <property type="taxonomic scope" value="Eukaryota"/>
</dbReference>